<evidence type="ECO:0000313" key="2">
    <source>
        <dbReference type="EMBL" id="PTQ86499.1"/>
    </source>
</evidence>
<name>A0A0S3AH30_9PROT</name>
<dbReference type="EMBL" id="FNLN01000006">
    <property type="protein sequence ID" value="SDT86113.1"/>
    <property type="molecule type" value="Genomic_DNA"/>
</dbReference>
<evidence type="ECO:0000313" key="8">
    <source>
        <dbReference type="Proteomes" id="UP000219335"/>
    </source>
</evidence>
<evidence type="ECO:0000313" key="6">
    <source>
        <dbReference type="Proteomes" id="UP000181998"/>
    </source>
</evidence>
<evidence type="ECO:0000313" key="7">
    <source>
        <dbReference type="Proteomes" id="UP000182882"/>
    </source>
</evidence>
<protein>
    <submittedName>
        <fullName evidence="2">Uncharacterized protein</fullName>
    </submittedName>
</protein>
<dbReference type="EMBL" id="OCMU01000001">
    <property type="protein sequence ID" value="SOD17752.1"/>
    <property type="molecule type" value="Genomic_DNA"/>
</dbReference>
<gene>
    <name evidence="2" type="ORF">C8R28_101075</name>
    <name evidence="3" type="ORF">SAMN05216406_1067</name>
    <name evidence="4" type="ORF">SAMN05421510_11272</name>
    <name evidence="5" type="ORF">SAMN06297164_1333</name>
</gene>
<dbReference type="OrthoDB" id="8548447at2"/>
<keyword evidence="7" id="KW-1185">Reference proteome</keyword>
<evidence type="ECO:0000313" key="3">
    <source>
        <dbReference type="EMBL" id="SDT86113.1"/>
    </source>
</evidence>
<evidence type="ECO:0000313" key="4">
    <source>
        <dbReference type="EMBL" id="SEQ64010.1"/>
    </source>
</evidence>
<dbReference type="EMBL" id="QAOL01000010">
    <property type="protein sequence ID" value="PTQ86499.1"/>
    <property type="molecule type" value="Genomic_DNA"/>
</dbReference>
<evidence type="ECO:0000256" key="1">
    <source>
        <dbReference type="SAM" id="Phobius"/>
    </source>
</evidence>
<evidence type="ECO:0000313" key="5">
    <source>
        <dbReference type="EMBL" id="SOD17752.1"/>
    </source>
</evidence>
<dbReference type="Proteomes" id="UP000244110">
    <property type="component" value="Unassembled WGS sequence"/>
</dbReference>
<dbReference type="RefSeq" id="WP_062558180.1">
    <property type="nucleotide sequence ID" value="NZ_CP013341.1"/>
</dbReference>
<accession>A0A0S3AH30</accession>
<dbReference type="EMBL" id="FOFX01000127">
    <property type="protein sequence ID" value="SEQ64010.1"/>
    <property type="molecule type" value="Genomic_DNA"/>
</dbReference>
<dbReference type="Proteomes" id="UP000219335">
    <property type="component" value="Unassembled WGS sequence"/>
</dbReference>
<feature type="transmembrane region" description="Helical" evidence="1">
    <location>
        <begin position="50"/>
        <end position="67"/>
    </location>
</feature>
<dbReference type="AlphaFoldDB" id="A0A0S3AH30"/>
<dbReference type="KEGG" id="nur:ATY38_04090"/>
<keyword evidence="1" id="KW-1133">Transmembrane helix</keyword>
<dbReference type="Proteomes" id="UP000181998">
    <property type="component" value="Unassembled WGS sequence"/>
</dbReference>
<proteinExistence type="predicted"/>
<sequence length="79" mass="8698">MNKSQNTIFTAAKITFVLFVIVPLIGLMMVGDSPSFTVMQTEVSWIEADIVLGTLFFIGYLVFASISKKAQVSQHKINA</sequence>
<reference evidence="2 9" key="4">
    <citation type="submission" date="2018-04" db="EMBL/GenBank/DDBJ databases">
        <title>Active sludge and wastewater microbial communities from Klosterneuburg, Austria.</title>
        <authorList>
            <person name="Wagner M."/>
        </authorList>
    </citation>
    <scope>NUCLEOTIDE SEQUENCE [LARGE SCALE GENOMIC DNA]</scope>
    <source>
        <strain evidence="2 9">Nm4</strain>
    </source>
</reference>
<keyword evidence="1" id="KW-0812">Transmembrane</keyword>
<evidence type="ECO:0000313" key="9">
    <source>
        <dbReference type="Proteomes" id="UP000244110"/>
    </source>
</evidence>
<reference evidence="3 6" key="1">
    <citation type="submission" date="2016-10" db="EMBL/GenBank/DDBJ databases">
        <authorList>
            <person name="de Groot N.N."/>
        </authorList>
    </citation>
    <scope>NUCLEOTIDE SEQUENCE [LARGE SCALE GENOMIC DNA]</scope>
    <source>
        <strain evidence="3">Nm10</strain>
        <strain evidence="4 6">Nm9</strain>
    </source>
</reference>
<reference evidence="7" key="2">
    <citation type="submission" date="2016-10" db="EMBL/GenBank/DDBJ databases">
        <authorList>
            <person name="Varghese N."/>
            <person name="Submissions S."/>
        </authorList>
    </citation>
    <scope>NUCLEOTIDE SEQUENCE [LARGE SCALE GENOMIC DNA]</scope>
    <source>
        <strain evidence="7">Nm10</strain>
    </source>
</reference>
<feature type="transmembrane region" description="Helical" evidence="1">
    <location>
        <begin position="7"/>
        <end position="30"/>
    </location>
</feature>
<reference evidence="5 8" key="3">
    <citation type="submission" date="2017-09" db="EMBL/GenBank/DDBJ databases">
        <authorList>
            <person name="Ehlers B."/>
            <person name="Leendertz F.H."/>
        </authorList>
    </citation>
    <scope>NUCLEOTIDE SEQUENCE [LARGE SCALE GENOMIC DNA]</scope>
    <source>
        <strain evidence="5 8">Nm42</strain>
    </source>
</reference>
<keyword evidence="1" id="KW-0472">Membrane</keyword>
<organism evidence="2 9">
    <name type="scientific">Nitrosomonas ureae</name>
    <dbReference type="NCBI Taxonomy" id="44577"/>
    <lineage>
        <taxon>Bacteria</taxon>
        <taxon>Pseudomonadati</taxon>
        <taxon>Pseudomonadota</taxon>
        <taxon>Betaproteobacteria</taxon>
        <taxon>Nitrosomonadales</taxon>
        <taxon>Nitrosomonadaceae</taxon>
        <taxon>Nitrosomonas</taxon>
    </lineage>
</organism>
<dbReference type="Proteomes" id="UP000182882">
    <property type="component" value="Unassembled WGS sequence"/>
</dbReference>